<evidence type="ECO:0000256" key="10">
    <source>
        <dbReference type="SAM" id="SignalP"/>
    </source>
</evidence>
<dbReference type="Proteomes" id="UP000199495">
    <property type="component" value="Unassembled WGS sequence"/>
</dbReference>
<dbReference type="EMBL" id="FNCS01000001">
    <property type="protein sequence ID" value="SDG12433.1"/>
    <property type="molecule type" value="Genomic_DNA"/>
</dbReference>
<protein>
    <recommendedName>
        <fullName evidence="4">Parvulin-like PPIase</fullName>
        <ecNumber evidence="3">5.2.1.8</ecNumber>
    </recommendedName>
    <alternativeName>
        <fullName evidence="6">Peptidyl-prolyl cis-trans isomerase plp</fullName>
    </alternativeName>
    <alternativeName>
        <fullName evidence="7">Rotamase plp</fullName>
    </alternativeName>
</protein>
<evidence type="ECO:0000256" key="2">
    <source>
        <dbReference type="ARBA" id="ARBA00007656"/>
    </source>
</evidence>
<dbReference type="EC" id="5.2.1.8" evidence="3"/>
<feature type="chain" id="PRO_5011758427" description="Parvulin-like PPIase" evidence="10">
    <location>
        <begin position="36"/>
        <end position="315"/>
    </location>
</feature>
<dbReference type="Gene3D" id="3.10.50.40">
    <property type="match status" value="1"/>
</dbReference>
<dbReference type="InterPro" id="IPR027304">
    <property type="entry name" value="Trigger_fact/SurA_dom_sf"/>
</dbReference>
<evidence type="ECO:0000313" key="13">
    <source>
        <dbReference type="Proteomes" id="UP000199495"/>
    </source>
</evidence>
<feature type="domain" description="PpiC" evidence="11">
    <location>
        <begin position="171"/>
        <end position="260"/>
    </location>
</feature>
<keyword evidence="5 8" id="KW-0697">Rotamase</keyword>
<evidence type="ECO:0000256" key="8">
    <source>
        <dbReference type="PROSITE-ProRule" id="PRU00278"/>
    </source>
</evidence>
<evidence type="ECO:0000256" key="5">
    <source>
        <dbReference type="ARBA" id="ARBA00023110"/>
    </source>
</evidence>
<dbReference type="RefSeq" id="WP_090589383.1">
    <property type="nucleotide sequence ID" value="NZ_FNCS01000001.1"/>
</dbReference>
<evidence type="ECO:0000256" key="9">
    <source>
        <dbReference type="SAM" id="MobiDB-lite"/>
    </source>
</evidence>
<evidence type="ECO:0000256" key="1">
    <source>
        <dbReference type="ARBA" id="ARBA00000971"/>
    </source>
</evidence>
<proteinExistence type="inferred from homology"/>
<dbReference type="GO" id="GO:0003755">
    <property type="term" value="F:peptidyl-prolyl cis-trans isomerase activity"/>
    <property type="evidence" value="ECO:0007669"/>
    <property type="project" value="UniProtKB-KW"/>
</dbReference>
<evidence type="ECO:0000313" key="12">
    <source>
        <dbReference type="EMBL" id="SDG12433.1"/>
    </source>
</evidence>
<dbReference type="STRING" id="440168.SAMN04487974_10124"/>
<dbReference type="PANTHER" id="PTHR47245">
    <property type="entry name" value="PEPTIDYLPROLYL ISOMERASE"/>
    <property type="match status" value="1"/>
</dbReference>
<keyword evidence="8 12" id="KW-0413">Isomerase</keyword>
<dbReference type="AlphaFoldDB" id="A0A1G7RP33"/>
<keyword evidence="10" id="KW-0732">Signal</keyword>
<comment type="similarity">
    <text evidence="2">Belongs to the PpiC/parvulin rotamase family.</text>
</comment>
<sequence>MSFKLAASAVDVLRAALVPAALALPLLAVPMVAQAQDETPPATEEAAPAPAEAAPAPEPVAPETVIASVGGEDITEGDLLLAAEELTAELQSVPADQRRAFLLTVLIDMKLMAGAARENGLGDTEDFTRRLAYLEDQALRRAFFNDIVETQVTEEAINAAYEELAAEFTPEPEVRARHILVETEEEANSIRAEIEGGMSFEDAAAEYGTDGTSATGGDLGYFGAGMMVPEFEEAAFAMEVGELSQPVQSQFGWHLIQLEDSRLSAAPPIEQVRQQVAQQVLYESYEAAIENIRADTEVTITDEALAAEVEAQGGL</sequence>
<dbReference type="PROSITE" id="PS50198">
    <property type="entry name" value="PPIC_PPIASE_2"/>
    <property type="match status" value="1"/>
</dbReference>
<feature type="region of interest" description="Disordered" evidence="9">
    <location>
        <begin position="37"/>
        <end position="59"/>
    </location>
</feature>
<accession>A0A1G7RP33</accession>
<dbReference type="InterPro" id="IPR046357">
    <property type="entry name" value="PPIase_dom_sf"/>
</dbReference>
<reference evidence="12 13" key="1">
    <citation type="submission" date="2016-10" db="EMBL/GenBank/DDBJ databases">
        <authorList>
            <person name="de Groot N.N."/>
        </authorList>
    </citation>
    <scope>NUCLEOTIDE SEQUENCE [LARGE SCALE GENOMIC DNA]</scope>
    <source>
        <strain evidence="12 13">CGMCC 1.10267</strain>
    </source>
</reference>
<keyword evidence="13" id="KW-1185">Reference proteome</keyword>
<comment type="catalytic activity">
    <reaction evidence="1">
        <text>[protein]-peptidylproline (omega=180) = [protein]-peptidylproline (omega=0)</text>
        <dbReference type="Rhea" id="RHEA:16237"/>
        <dbReference type="Rhea" id="RHEA-COMP:10747"/>
        <dbReference type="Rhea" id="RHEA-COMP:10748"/>
        <dbReference type="ChEBI" id="CHEBI:83833"/>
        <dbReference type="ChEBI" id="CHEBI:83834"/>
        <dbReference type="EC" id="5.2.1.8"/>
    </reaction>
</comment>
<dbReference type="InterPro" id="IPR050245">
    <property type="entry name" value="PrsA_foldase"/>
</dbReference>
<dbReference type="OrthoDB" id="14196at2"/>
<dbReference type="InterPro" id="IPR000297">
    <property type="entry name" value="PPIase_PpiC"/>
</dbReference>
<evidence type="ECO:0000256" key="7">
    <source>
        <dbReference type="ARBA" id="ARBA00031484"/>
    </source>
</evidence>
<organism evidence="12 13">
    <name type="scientific">Pelagibacterium luteolum</name>
    <dbReference type="NCBI Taxonomy" id="440168"/>
    <lineage>
        <taxon>Bacteria</taxon>
        <taxon>Pseudomonadati</taxon>
        <taxon>Pseudomonadota</taxon>
        <taxon>Alphaproteobacteria</taxon>
        <taxon>Hyphomicrobiales</taxon>
        <taxon>Devosiaceae</taxon>
        <taxon>Pelagibacterium</taxon>
    </lineage>
</organism>
<dbReference type="Pfam" id="PF13616">
    <property type="entry name" value="Rotamase_3"/>
    <property type="match status" value="1"/>
</dbReference>
<evidence type="ECO:0000256" key="6">
    <source>
        <dbReference type="ARBA" id="ARBA00030642"/>
    </source>
</evidence>
<dbReference type="PANTHER" id="PTHR47245:SF2">
    <property type="entry name" value="PEPTIDYL-PROLYL CIS-TRANS ISOMERASE HP_0175-RELATED"/>
    <property type="match status" value="1"/>
</dbReference>
<feature type="signal peptide" evidence="10">
    <location>
        <begin position="1"/>
        <end position="35"/>
    </location>
</feature>
<name>A0A1G7RP33_9HYPH</name>
<evidence type="ECO:0000256" key="4">
    <source>
        <dbReference type="ARBA" id="ARBA00018370"/>
    </source>
</evidence>
<evidence type="ECO:0000256" key="3">
    <source>
        <dbReference type="ARBA" id="ARBA00013194"/>
    </source>
</evidence>
<dbReference type="SUPFAM" id="SSF109998">
    <property type="entry name" value="Triger factor/SurA peptide-binding domain-like"/>
    <property type="match status" value="1"/>
</dbReference>
<evidence type="ECO:0000259" key="11">
    <source>
        <dbReference type="PROSITE" id="PS50198"/>
    </source>
</evidence>
<gene>
    <name evidence="12" type="ORF">SAMN04487974_10124</name>
</gene>
<dbReference type="SUPFAM" id="SSF54534">
    <property type="entry name" value="FKBP-like"/>
    <property type="match status" value="1"/>
</dbReference>